<sequence>MPTPQRRADTGLIAQLLAAPQRFEFFQAVRLIGQTHPPLRLRYRNRLSLSFPPNQIENVSGDSDDIVRVTPAFMGMLGSHGVLPLHYSDRINRHEKTSSDGGPRAFVDMLSHRALGMFYQAWAKHRPECMVSADGGDEFLAMLTALAGAGASGEILDHETLAFYAMQIRSRSVSAPLVAGMYAEYFNVPFTVDQLIGEWRPLPAADQAVLGVANVDLGAGVMLGARIYVCDTRVRLRIGPLDKNRHESFLPGRSAATHLAALLALHCGAGMTYEVHLIQRAEDLHGASLEADGDVRLGVNVHLLTKPSKGDREQLTYLLHT</sequence>
<evidence type="ECO:0000313" key="2">
    <source>
        <dbReference type="Proteomes" id="UP000666369"/>
    </source>
</evidence>
<reference evidence="2" key="1">
    <citation type="submission" date="2023-07" db="EMBL/GenBank/DDBJ databases">
        <title>Duganella aceri sp. nov., isolated from tree sap.</title>
        <authorList>
            <person name="Kim I.S."/>
        </authorList>
    </citation>
    <scope>NUCLEOTIDE SEQUENCE [LARGE SCALE GENOMIC DNA]</scope>
    <source>
        <strain evidence="2">SAP-35</strain>
    </source>
</reference>
<keyword evidence="2" id="KW-1185">Reference proteome</keyword>
<dbReference type="PANTHER" id="PTHR35564:SF4">
    <property type="entry name" value="CYTOPLASMIC PROTEIN"/>
    <property type="match status" value="1"/>
</dbReference>
<organism evidence="1 2">
    <name type="scientific">Duganella aceris</name>
    <dbReference type="NCBI Taxonomy" id="2703883"/>
    <lineage>
        <taxon>Bacteria</taxon>
        <taxon>Pseudomonadati</taxon>
        <taxon>Pseudomonadota</taxon>
        <taxon>Betaproteobacteria</taxon>
        <taxon>Burkholderiales</taxon>
        <taxon>Oxalobacteraceae</taxon>
        <taxon>Telluria group</taxon>
        <taxon>Duganella</taxon>
    </lineage>
</organism>
<dbReference type="NCBIfam" id="TIGR03347">
    <property type="entry name" value="VI_chp_1"/>
    <property type="match status" value="1"/>
</dbReference>
<protein>
    <submittedName>
        <fullName evidence="1">Type VI secretion system baseplate subunit TssG</fullName>
    </submittedName>
</protein>
<accession>A0ABX0FT60</accession>
<dbReference type="PANTHER" id="PTHR35564">
    <property type="match status" value="1"/>
</dbReference>
<dbReference type="Proteomes" id="UP000666369">
    <property type="component" value="Unassembled WGS sequence"/>
</dbReference>
<proteinExistence type="predicted"/>
<comment type="caution">
    <text evidence="1">The sequence shown here is derived from an EMBL/GenBank/DDBJ whole genome shotgun (WGS) entry which is preliminary data.</text>
</comment>
<dbReference type="RefSeq" id="WP_166107753.1">
    <property type="nucleotide sequence ID" value="NZ_JAADJT010000013.1"/>
</dbReference>
<dbReference type="InterPro" id="IPR010732">
    <property type="entry name" value="T6SS_TssG-like"/>
</dbReference>
<dbReference type="Pfam" id="PF06996">
    <property type="entry name" value="T6SS_TssG"/>
    <property type="match status" value="1"/>
</dbReference>
<name>A0ABX0FT60_9BURK</name>
<evidence type="ECO:0000313" key="1">
    <source>
        <dbReference type="EMBL" id="NGZ87637.1"/>
    </source>
</evidence>
<dbReference type="EMBL" id="JAADJT010000013">
    <property type="protein sequence ID" value="NGZ87637.1"/>
    <property type="molecule type" value="Genomic_DNA"/>
</dbReference>
<gene>
    <name evidence="1" type="primary">tssG</name>
    <name evidence="1" type="ORF">GW587_25685</name>
</gene>